<dbReference type="InterPro" id="IPR002888">
    <property type="entry name" value="2Fe-2S-bd"/>
</dbReference>
<dbReference type="InterPro" id="IPR012675">
    <property type="entry name" value="Beta-grasp_dom_sf"/>
</dbReference>
<dbReference type="Pfam" id="PF01799">
    <property type="entry name" value="Fer2_2"/>
    <property type="match status" value="1"/>
</dbReference>
<dbReference type="InterPro" id="IPR037165">
    <property type="entry name" value="AldOxase/xan_DH_Mopterin-bd_sf"/>
</dbReference>
<accession>A0A971M5R6</accession>
<dbReference type="PROSITE" id="PS00197">
    <property type="entry name" value="2FE2S_FER_1"/>
    <property type="match status" value="1"/>
</dbReference>
<dbReference type="GO" id="GO:0005506">
    <property type="term" value="F:iron ion binding"/>
    <property type="evidence" value="ECO:0007669"/>
    <property type="project" value="InterPro"/>
</dbReference>
<dbReference type="SUPFAM" id="SSF47741">
    <property type="entry name" value="CO dehydrogenase ISP C-domain like"/>
    <property type="match status" value="1"/>
</dbReference>
<dbReference type="InterPro" id="IPR006058">
    <property type="entry name" value="2Fe2S_fd_BS"/>
</dbReference>
<dbReference type="SUPFAM" id="SSF54292">
    <property type="entry name" value="2Fe-2S ferredoxin-like"/>
    <property type="match status" value="1"/>
</dbReference>
<feature type="non-terminal residue" evidence="6">
    <location>
        <position position="522"/>
    </location>
</feature>
<dbReference type="InterPro" id="IPR036884">
    <property type="entry name" value="2Fe-2S-bd_dom_sf"/>
</dbReference>
<keyword evidence="4" id="KW-0408">Iron</keyword>
<dbReference type="Pfam" id="PF01315">
    <property type="entry name" value="Ald_Xan_dh_C"/>
    <property type="match status" value="1"/>
</dbReference>
<dbReference type="Gene3D" id="3.30.365.10">
    <property type="entry name" value="Aldehyde oxidase/xanthine dehydrogenase, molybdopterin binding domain"/>
    <property type="match status" value="2"/>
</dbReference>
<dbReference type="SMART" id="SM01008">
    <property type="entry name" value="Ald_Xan_dh_C"/>
    <property type="match status" value="1"/>
</dbReference>
<dbReference type="PANTHER" id="PTHR11908:SF157">
    <property type="entry name" value="XANTHINE DEHYDROGENASE SUBUNIT D-RELATED"/>
    <property type="match status" value="1"/>
</dbReference>
<reference evidence="6" key="2">
    <citation type="submission" date="2020-01" db="EMBL/GenBank/DDBJ databases">
        <authorList>
            <person name="Campanaro S."/>
        </authorList>
    </citation>
    <scope>NUCLEOTIDE SEQUENCE</scope>
    <source>
        <strain evidence="6">AS06rmzACSIP_7</strain>
    </source>
</reference>
<dbReference type="InterPro" id="IPR008274">
    <property type="entry name" value="AldOxase/xan_DH_MoCoBD1"/>
</dbReference>
<dbReference type="InterPro" id="IPR001041">
    <property type="entry name" value="2Fe-2S_ferredoxin-type"/>
</dbReference>
<dbReference type="CDD" id="cd00207">
    <property type="entry name" value="fer2"/>
    <property type="match status" value="1"/>
</dbReference>
<dbReference type="Gene3D" id="3.10.20.30">
    <property type="match status" value="1"/>
</dbReference>
<evidence type="ECO:0000256" key="4">
    <source>
        <dbReference type="ARBA" id="ARBA00023004"/>
    </source>
</evidence>
<name>A0A971M5R6_9BACT</name>
<gene>
    <name evidence="6" type="ORF">GXY80_10010</name>
</gene>
<evidence type="ECO:0000256" key="3">
    <source>
        <dbReference type="ARBA" id="ARBA00023002"/>
    </source>
</evidence>
<dbReference type="GO" id="GO:0016491">
    <property type="term" value="F:oxidoreductase activity"/>
    <property type="evidence" value="ECO:0007669"/>
    <property type="project" value="UniProtKB-KW"/>
</dbReference>
<dbReference type="GO" id="GO:0051537">
    <property type="term" value="F:2 iron, 2 sulfur cluster binding"/>
    <property type="evidence" value="ECO:0007669"/>
    <property type="project" value="InterPro"/>
</dbReference>
<dbReference type="AlphaFoldDB" id="A0A971M5R6"/>
<keyword evidence="3" id="KW-0560">Oxidoreductase</keyword>
<comment type="similarity">
    <text evidence="1">Belongs to the xanthine dehydrogenase family.</text>
</comment>
<dbReference type="PROSITE" id="PS51085">
    <property type="entry name" value="2FE2S_FER_2"/>
    <property type="match status" value="1"/>
</dbReference>
<dbReference type="SUPFAM" id="SSF56003">
    <property type="entry name" value="Molybdenum cofactor-binding domain"/>
    <property type="match status" value="1"/>
</dbReference>
<comment type="caution">
    <text evidence="6">The sequence shown here is derived from an EMBL/GenBank/DDBJ whole genome shotgun (WGS) entry which is preliminary data.</text>
</comment>
<evidence type="ECO:0000259" key="5">
    <source>
        <dbReference type="PROSITE" id="PS51085"/>
    </source>
</evidence>
<dbReference type="Pfam" id="PF00111">
    <property type="entry name" value="Fer2"/>
    <property type="match status" value="1"/>
</dbReference>
<dbReference type="Proteomes" id="UP000777265">
    <property type="component" value="Unassembled WGS sequence"/>
</dbReference>
<dbReference type="Gene3D" id="1.10.150.120">
    <property type="entry name" value="[2Fe-2S]-binding domain"/>
    <property type="match status" value="1"/>
</dbReference>
<dbReference type="InterPro" id="IPR000674">
    <property type="entry name" value="Ald_Oxase/Xan_DH_a/b"/>
</dbReference>
<keyword evidence="2" id="KW-0479">Metal-binding</keyword>
<dbReference type="Gene3D" id="3.90.1170.50">
    <property type="entry name" value="Aldehyde oxidase/xanthine dehydrogenase, a/b hammerhead"/>
    <property type="match status" value="1"/>
</dbReference>
<dbReference type="SUPFAM" id="SSF54665">
    <property type="entry name" value="CO dehydrogenase molybdoprotein N-domain-like"/>
    <property type="match status" value="1"/>
</dbReference>
<evidence type="ECO:0000256" key="2">
    <source>
        <dbReference type="ARBA" id="ARBA00022723"/>
    </source>
</evidence>
<evidence type="ECO:0000313" key="7">
    <source>
        <dbReference type="Proteomes" id="UP000777265"/>
    </source>
</evidence>
<protein>
    <submittedName>
        <fullName evidence="6">Molybdopterin-dependent oxidoreductase</fullName>
    </submittedName>
</protein>
<organism evidence="6 7">
    <name type="scientific">Syntrophorhabdus aromaticivorans</name>
    <dbReference type="NCBI Taxonomy" id="328301"/>
    <lineage>
        <taxon>Bacteria</taxon>
        <taxon>Pseudomonadati</taxon>
        <taxon>Thermodesulfobacteriota</taxon>
        <taxon>Syntrophorhabdia</taxon>
        <taxon>Syntrophorhabdales</taxon>
        <taxon>Syntrophorhabdaceae</taxon>
        <taxon>Syntrophorhabdus</taxon>
    </lineage>
</organism>
<reference evidence="6" key="1">
    <citation type="journal article" date="2020" name="Biotechnol. Biofuels">
        <title>New insights from the biogas microbiome by comprehensive genome-resolved metagenomics of nearly 1600 species originating from multiple anaerobic digesters.</title>
        <authorList>
            <person name="Campanaro S."/>
            <person name="Treu L."/>
            <person name="Rodriguez-R L.M."/>
            <person name="Kovalovszki A."/>
            <person name="Ziels R.M."/>
            <person name="Maus I."/>
            <person name="Zhu X."/>
            <person name="Kougias P.G."/>
            <person name="Basile A."/>
            <person name="Luo G."/>
            <person name="Schluter A."/>
            <person name="Konstantinidis K.T."/>
            <person name="Angelidaki I."/>
        </authorList>
    </citation>
    <scope>NUCLEOTIDE SEQUENCE</scope>
    <source>
        <strain evidence="6">AS06rmzACSIP_7</strain>
    </source>
</reference>
<dbReference type="Pfam" id="PF02738">
    <property type="entry name" value="MoCoBD_1"/>
    <property type="match status" value="1"/>
</dbReference>
<sequence length="522" mass="55580">MEEITLVVNGVPKRIVVDPKKSLLKVIRDDLHLTGTKEGCSAGHCGTCAVLVDGEVTMSCRYPVEKAKDKKIVTIEGIGTFENPHPIQVAFAANGAVQCGFCTPGMVIRAKALLDKNPKPARDEIVKAVQPHLCRCTGYVKVFEAIETAGAFLRKEIDSLEPKQGEKIVGEEVPRRDALAKATGTTLFADDIPIDNCTYMKVVRSPHHHAKIVSIDKAEALAVPGVLAVFTAEDVKGTNILKMAGDDQPVICGGKVRMVGDPVAAVVATTKKAVKEAVGKVKVVYEELPAVLTYEEALKEGAPQIHDGKPNVFFEQPIVYGDVEKGFAEADVVAEHDFSTQVIEHGYLENDSGVAYIHENGQLVVMSGSQNIHQHKNTIAGAVGIDPANVRVIQTATGGAFGGKLDVSVGGILGVAALALQRPVKLIYTREETFAVTTKRHGFRMKAKIGAKKDGTLTALKMDVIADGGAYKSFSGSVVTRGIVHSSGPYRFSNANVTGKAVYSNSAIRGAMRGFGAPQTAF</sequence>
<dbReference type="InterPro" id="IPR036010">
    <property type="entry name" value="2Fe-2S_ferredoxin-like_sf"/>
</dbReference>
<evidence type="ECO:0000313" key="6">
    <source>
        <dbReference type="EMBL" id="NLW35799.1"/>
    </source>
</evidence>
<evidence type="ECO:0000256" key="1">
    <source>
        <dbReference type="ARBA" id="ARBA00006849"/>
    </source>
</evidence>
<feature type="domain" description="2Fe-2S ferredoxin-type" evidence="5">
    <location>
        <begin position="2"/>
        <end position="78"/>
    </location>
</feature>
<dbReference type="EMBL" id="JAAYEE010000173">
    <property type="protein sequence ID" value="NLW35799.1"/>
    <property type="molecule type" value="Genomic_DNA"/>
</dbReference>
<dbReference type="InterPro" id="IPR016208">
    <property type="entry name" value="Ald_Oxase/xanthine_DH-like"/>
</dbReference>
<dbReference type="PANTHER" id="PTHR11908">
    <property type="entry name" value="XANTHINE DEHYDROGENASE"/>
    <property type="match status" value="1"/>
</dbReference>
<dbReference type="InterPro" id="IPR036856">
    <property type="entry name" value="Ald_Oxase/Xan_DH_a/b_sf"/>
</dbReference>
<proteinExistence type="inferred from homology"/>